<dbReference type="SUPFAM" id="SSF103473">
    <property type="entry name" value="MFS general substrate transporter"/>
    <property type="match status" value="1"/>
</dbReference>
<evidence type="ECO:0000256" key="7">
    <source>
        <dbReference type="ARBA" id="ARBA00074139"/>
    </source>
</evidence>
<accession>A0A6S7BEI6</accession>
<evidence type="ECO:0000256" key="5">
    <source>
        <dbReference type="ARBA" id="ARBA00023136"/>
    </source>
</evidence>
<feature type="transmembrane region" description="Helical" evidence="8">
    <location>
        <begin position="289"/>
        <end position="306"/>
    </location>
</feature>
<reference evidence="10 11" key="1">
    <citation type="submission" date="2020-04" db="EMBL/GenBank/DDBJ databases">
        <authorList>
            <person name="De Canck E."/>
        </authorList>
    </citation>
    <scope>NUCLEOTIDE SEQUENCE [LARGE SCALE GENOMIC DNA]</scope>
    <source>
        <strain evidence="10 11">LMG 28138</strain>
    </source>
</reference>
<dbReference type="CDD" id="cd17319">
    <property type="entry name" value="MFS_ExuT_GudP_like"/>
    <property type="match status" value="1"/>
</dbReference>
<feature type="transmembrane region" description="Helical" evidence="8">
    <location>
        <begin position="154"/>
        <end position="175"/>
    </location>
</feature>
<evidence type="ECO:0000256" key="3">
    <source>
        <dbReference type="ARBA" id="ARBA00022692"/>
    </source>
</evidence>
<proteinExistence type="predicted"/>
<gene>
    <name evidence="10" type="primary">nicT_2</name>
    <name evidence="10" type="ORF">LMG28138_02170</name>
</gene>
<dbReference type="InterPro" id="IPR036259">
    <property type="entry name" value="MFS_trans_sf"/>
</dbReference>
<sequence>MSTVSGQRLADSRKDSEARTYSRVAWRIVPLLFLCYVVSYLDRVNVGFAKLQMLNDLRFSESVYGLGAGIFFLGYFFFEIPSNLIMYRVGARKWIARIMITWGVVSAAMMFVTTPTMFYVMRLLLGVAEAGFFPGMILYLTYWFPAERRGGMTALFMTGIPLSGVIGGPVSGWILQSVSGALGLAGWQWLFVLEGIPSIIVGLLVLALLDDRIADARWLAPEEKAMLQERIDNDEAEKGHASALQAFGSAKVWLLALIYFCLIMGLYGVSFWLPTIIKGLGVKDTTSVGFLYAIPYVLATIAMILVGRSADAYKERRWHIAVPCVLGAAGLIASVTFGTSPVLAVAALSLGTVGILSAIPLFWSCPTAFLGGAAAAGGIALINSVGNLAGFASPYMVGLIKDWTHSTDVGMYVLAGCLMIAAVLVVAGLPARLVNK</sequence>
<keyword evidence="5 8" id="KW-0472">Membrane</keyword>
<comment type="function">
    <text evidence="6">Component of the tartrate utilization system and may allow entry of tartrate and tartrate dehydrogenase.</text>
</comment>
<dbReference type="AlphaFoldDB" id="A0A6S7BEI6"/>
<dbReference type="GO" id="GO:0022857">
    <property type="term" value="F:transmembrane transporter activity"/>
    <property type="evidence" value="ECO:0007669"/>
    <property type="project" value="InterPro"/>
</dbReference>
<feature type="transmembrane region" description="Helical" evidence="8">
    <location>
        <begin position="252"/>
        <end position="277"/>
    </location>
</feature>
<evidence type="ECO:0000259" key="9">
    <source>
        <dbReference type="PROSITE" id="PS50850"/>
    </source>
</evidence>
<feature type="transmembrane region" description="Helical" evidence="8">
    <location>
        <begin position="187"/>
        <end position="209"/>
    </location>
</feature>
<dbReference type="EMBL" id="CADIKM010000007">
    <property type="protein sequence ID" value="CAB3786103.1"/>
    <property type="molecule type" value="Genomic_DNA"/>
</dbReference>
<feature type="domain" description="Major facilitator superfamily (MFS) profile" evidence="9">
    <location>
        <begin position="28"/>
        <end position="433"/>
    </location>
</feature>
<dbReference type="PANTHER" id="PTHR43791">
    <property type="entry name" value="PERMEASE-RELATED"/>
    <property type="match status" value="1"/>
</dbReference>
<dbReference type="GO" id="GO:0005886">
    <property type="term" value="C:plasma membrane"/>
    <property type="evidence" value="ECO:0007669"/>
    <property type="project" value="TreeGrafter"/>
</dbReference>
<keyword evidence="4 8" id="KW-1133">Transmembrane helix</keyword>
<evidence type="ECO:0000256" key="4">
    <source>
        <dbReference type="ARBA" id="ARBA00022989"/>
    </source>
</evidence>
<dbReference type="FunFam" id="1.20.1250.20:FF:000018">
    <property type="entry name" value="MFS transporter permease"/>
    <property type="match status" value="1"/>
</dbReference>
<dbReference type="InterPro" id="IPR020846">
    <property type="entry name" value="MFS_dom"/>
</dbReference>
<feature type="transmembrane region" description="Helical" evidence="8">
    <location>
        <begin position="94"/>
        <end position="113"/>
    </location>
</feature>
<protein>
    <recommendedName>
        <fullName evidence="7">Putative tartrate transporter</fullName>
    </recommendedName>
</protein>
<feature type="transmembrane region" description="Helical" evidence="8">
    <location>
        <begin position="343"/>
        <end position="362"/>
    </location>
</feature>
<dbReference type="Proteomes" id="UP000494115">
    <property type="component" value="Unassembled WGS sequence"/>
</dbReference>
<evidence type="ECO:0000256" key="1">
    <source>
        <dbReference type="ARBA" id="ARBA00004141"/>
    </source>
</evidence>
<evidence type="ECO:0000313" key="11">
    <source>
        <dbReference type="Proteomes" id="UP000494115"/>
    </source>
</evidence>
<feature type="transmembrane region" description="Helical" evidence="8">
    <location>
        <begin position="318"/>
        <end position="337"/>
    </location>
</feature>
<dbReference type="Gene3D" id="1.20.1250.20">
    <property type="entry name" value="MFS general substrate transporter like domains"/>
    <property type="match status" value="2"/>
</dbReference>
<feature type="transmembrane region" description="Helical" evidence="8">
    <location>
        <begin position="24"/>
        <end position="42"/>
    </location>
</feature>
<name>A0A6S7BEI6_9BURK</name>
<evidence type="ECO:0000256" key="6">
    <source>
        <dbReference type="ARBA" id="ARBA00058119"/>
    </source>
</evidence>
<evidence type="ECO:0000313" key="10">
    <source>
        <dbReference type="EMBL" id="CAB3786103.1"/>
    </source>
</evidence>
<evidence type="ECO:0000256" key="8">
    <source>
        <dbReference type="SAM" id="Phobius"/>
    </source>
</evidence>
<comment type="subcellular location">
    <subcellularLocation>
        <location evidence="1">Membrane</location>
        <topology evidence="1">Multi-pass membrane protein</topology>
    </subcellularLocation>
</comment>
<evidence type="ECO:0000256" key="2">
    <source>
        <dbReference type="ARBA" id="ARBA00022448"/>
    </source>
</evidence>
<feature type="transmembrane region" description="Helical" evidence="8">
    <location>
        <begin position="409"/>
        <end position="431"/>
    </location>
</feature>
<keyword evidence="11" id="KW-1185">Reference proteome</keyword>
<keyword evidence="2" id="KW-0813">Transport</keyword>
<keyword evidence="3 8" id="KW-0812">Transmembrane</keyword>
<feature type="transmembrane region" description="Helical" evidence="8">
    <location>
        <begin position="369"/>
        <end position="389"/>
    </location>
</feature>
<dbReference type="PANTHER" id="PTHR43791:SF36">
    <property type="entry name" value="TRANSPORTER, PUTATIVE (AFU_ORTHOLOGUE AFUA_6G08340)-RELATED"/>
    <property type="match status" value="1"/>
</dbReference>
<dbReference type="RefSeq" id="WP_175104762.1">
    <property type="nucleotide sequence ID" value="NZ_CADIKM010000007.1"/>
</dbReference>
<organism evidence="10 11">
    <name type="scientific">Pararobbsia alpina</name>
    <dbReference type="NCBI Taxonomy" id="621374"/>
    <lineage>
        <taxon>Bacteria</taxon>
        <taxon>Pseudomonadati</taxon>
        <taxon>Pseudomonadota</taxon>
        <taxon>Betaproteobacteria</taxon>
        <taxon>Burkholderiales</taxon>
        <taxon>Burkholderiaceae</taxon>
        <taxon>Pararobbsia</taxon>
    </lineage>
</organism>
<dbReference type="Pfam" id="PF07690">
    <property type="entry name" value="MFS_1"/>
    <property type="match status" value="1"/>
</dbReference>
<feature type="transmembrane region" description="Helical" evidence="8">
    <location>
        <begin position="62"/>
        <end position="82"/>
    </location>
</feature>
<dbReference type="InterPro" id="IPR011701">
    <property type="entry name" value="MFS"/>
</dbReference>
<feature type="transmembrane region" description="Helical" evidence="8">
    <location>
        <begin position="119"/>
        <end position="142"/>
    </location>
</feature>
<dbReference type="PROSITE" id="PS50850">
    <property type="entry name" value="MFS"/>
    <property type="match status" value="1"/>
</dbReference>
<dbReference type="FunFam" id="1.20.1250.20:FF:000126">
    <property type="entry name" value="MFS transporter permease"/>
    <property type="match status" value="1"/>
</dbReference>